<name>A0A382DX03_9ZZZZ</name>
<sequence length="171" mass="19576">MICTVFDSYMAKLCHKELMISWQTTLTDGTIVYGDYERPELDNPWDRLSKHCSTNNVVPAKIELYMFGAEHKVFFEDPDGLDGVSILRGIAKEQTMDGSHSQSFQTLTVSLLRDSCDYIDVAKYTWPHNNFEQKESVRGLSNTNLQNMIFKNGSTKLNNPKIQEYLHIATV</sequence>
<proteinExistence type="predicted"/>
<organism evidence="1">
    <name type="scientific">marine metagenome</name>
    <dbReference type="NCBI Taxonomy" id="408172"/>
    <lineage>
        <taxon>unclassified sequences</taxon>
        <taxon>metagenomes</taxon>
        <taxon>ecological metagenomes</taxon>
    </lineage>
</organism>
<protein>
    <submittedName>
        <fullName evidence="1">Uncharacterized protein</fullName>
    </submittedName>
</protein>
<evidence type="ECO:0000313" key="1">
    <source>
        <dbReference type="EMBL" id="SVB42980.1"/>
    </source>
</evidence>
<accession>A0A382DX03</accession>
<reference evidence="1" key="1">
    <citation type="submission" date="2018-05" db="EMBL/GenBank/DDBJ databases">
        <authorList>
            <person name="Lanie J.A."/>
            <person name="Ng W.-L."/>
            <person name="Kazmierczak K.M."/>
            <person name="Andrzejewski T.M."/>
            <person name="Davidsen T.M."/>
            <person name="Wayne K.J."/>
            <person name="Tettelin H."/>
            <person name="Glass J.I."/>
            <person name="Rusch D."/>
            <person name="Podicherti R."/>
            <person name="Tsui H.-C.T."/>
            <person name="Winkler M.E."/>
        </authorList>
    </citation>
    <scope>NUCLEOTIDE SEQUENCE</scope>
</reference>
<gene>
    <name evidence="1" type="ORF">METZ01_LOCUS195834</name>
</gene>
<dbReference type="AlphaFoldDB" id="A0A382DX03"/>
<dbReference type="EMBL" id="UINC01041554">
    <property type="protein sequence ID" value="SVB42980.1"/>
    <property type="molecule type" value="Genomic_DNA"/>
</dbReference>